<evidence type="ECO:0000256" key="1">
    <source>
        <dbReference type="SAM" id="SignalP"/>
    </source>
</evidence>
<proteinExistence type="predicted"/>
<accession>A0AA85ITH6</accession>
<evidence type="ECO:0000313" key="2">
    <source>
        <dbReference type="Proteomes" id="UP000050795"/>
    </source>
</evidence>
<feature type="chain" id="PRO_5041675336" evidence="1">
    <location>
        <begin position="23"/>
        <end position="60"/>
    </location>
</feature>
<evidence type="ECO:0000313" key="3">
    <source>
        <dbReference type="WBParaSite" id="TREG1_111340.2"/>
    </source>
</evidence>
<keyword evidence="2" id="KW-1185">Reference proteome</keyword>
<keyword evidence="1" id="KW-0732">Signal</keyword>
<dbReference type="WBParaSite" id="TREG1_111340.2">
    <property type="protein sequence ID" value="TREG1_111340.2"/>
    <property type="gene ID" value="TREG1_111340"/>
</dbReference>
<protein>
    <submittedName>
        <fullName evidence="3">Uncharacterized protein</fullName>
    </submittedName>
</protein>
<dbReference type="Proteomes" id="UP000050795">
    <property type="component" value="Unassembled WGS sequence"/>
</dbReference>
<feature type="signal peptide" evidence="1">
    <location>
        <begin position="1"/>
        <end position="22"/>
    </location>
</feature>
<organism evidence="2 3">
    <name type="scientific">Trichobilharzia regenti</name>
    <name type="common">Nasal bird schistosome</name>
    <dbReference type="NCBI Taxonomy" id="157069"/>
    <lineage>
        <taxon>Eukaryota</taxon>
        <taxon>Metazoa</taxon>
        <taxon>Spiralia</taxon>
        <taxon>Lophotrochozoa</taxon>
        <taxon>Platyhelminthes</taxon>
        <taxon>Trematoda</taxon>
        <taxon>Digenea</taxon>
        <taxon>Strigeidida</taxon>
        <taxon>Schistosomatoidea</taxon>
        <taxon>Schistosomatidae</taxon>
        <taxon>Trichobilharzia</taxon>
    </lineage>
</organism>
<name>A0AA85ITH6_TRIRE</name>
<sequence length="60" mass="6721">MKLINLIVFLSLFTIFSATVQSDEVSEDEAPTGIWKMINIIKKAFRGACTMSQLLSWVIA</sequence>
<dbReference type="AlphaFoldDB" id="A0AA85ITH6"/>
<reference evidence="2" key="1">
    <citation type="submission" date="2022-06" db="EMBL/GenBank/DDBJ databases">
        <authorList>
            <person name="Berger JAMES D."/>
            <person name="Berger JAMES D."/>
        </authorList>
    </citation>
    <scope>NUCLEOTIDE SEQUENCE [LARGE SCALE GENOMIC DNA]</scope>
</reference>
<reference evidence="3" key="2">
    <citation type="submission" date="2023-11" db="UniProtKB">
        <authorList>
            <consortium name="WormBaseParasite"/>
        </authorList>
    </citation>
    <scope>IDENTIFICATION</scope>
</reference>